<dbReference type="STRING" id="320771.Cflav_PD1296"/>
<dbReference type="InterPro" id="IPR036412">
    <property type="entry name" value="HAD-like_sf"/>
</dbReference>
<dbReference type="SUPFAM" id="SSF56784">
    <property type="entry name" value="HAD-like"/>
    <property type="match status" value="1"/>
</dbReference>
<dbReference type="Gene3D" id="1.10.150.240">
    <property type="entry name" value="Putative phosphatase, domain 2"/>
    <property type="match status" value="1"/>
</dbReference>
<dbReference type="CDD" id="cd18874">
    <property type="entry name" value="NUDIX_Hydrolase"/>
    <property type="match status" value="1"/>
</dbReference>
<dbReference type="SFLD" id="SFLDS00003">
    <property type="entry name" value="Haloacid_Dehalogenase"/>
    <property type="match status" value="1"/>
</dbReference>
<accession>B9XPA6</accession>
<dbReference type="InterPro" id="IPR015797">
    <property type="entry name" value="NUDIX_hydrolase-like_dom_sf"/>
</dbReference>
<dbReference type="GO" id="GO:0008967">
    <property type="term" value="F:phosphoglycolate phosphatase activity"/>
    <property type="evidence" value="ECO:0007669"/>
    <property type="project" value="TreeGrafter"/>
</dbReference>
<keyword evidence="4" id="KW-1185">Reference proteome</keyword>
<evidence type="ECO:0000313" key="3">
    <source>
        <dbReference type="EMBL" id="EEF58357.1"/>
    </source>
</evidence>
<evidence type="ECO:0000259" key="2">
    <source>
        <dbReference type="PROSITE" id="PS51462"/>
    </source>
</evidence>
<sequence length="359" mass="41027">MIRNIIFDWSGTLVDDLPAVWKATNHVLIQAEREEMSLETFRAEFCLPFTKFYERYVPHVSMPQLEVWFHGRFKQVQDSVVELPHARAFLKYCRQKGVRTFLLSTVHSDHFAVQAGTTGFAEFLDRPYVGIIDKREKIHSVLEENQVNPDETLFIGDMQHDIDTAKHGGIHSCAVLTGYNGLQQLRASHPDLIVEHLGELQNILESNGMELRPGADQETEKMPVVTVGALIFNDVGDVLMVRTHKWSNLWGIPGGKIKWGEDSFTALRREIMEETNLDITDIKFVLVQDCIHSKEFYRDAHFVLLNYTALAVGNREVKLNDEAREFKWLSVANALKMSINQPTRILLEAVAKSELKPVN</sequence>
<dbReference type="PROSITE" id="PS00893">
    <property type="entry name" value="NUDIX_BOX"/>
    <property type="match status" value="1"/>
</dbReference>
<dbReference type="GO" id="GO:0006281">
    <property type="term" value="P:DNA repair"/>
    <property type="evidence" value="ECO:0007669"/>
    <property type="project" value="TreeGrafter"/>
</dbReference>
<dbReference type="InterPro" id="IPR041492">
    <property type="entry name" value="HAD_2"/>
</dbReference>
<dbReference type="RefSeq" id="WP_007417642.1">
    <property type="nucleotide sequence ID" value="NZ_ABOX02000045.1"/>
</dbReference>
<dbReference type="Pfam" id="PF00293">
    <property type="entry name" value="NUDIX"/>
    <property type="match status" value="1"/>
</dbReference>
<proteinExistence type="predicted"/>
<organism evidence="3 4">
    <name type="scientific">Pedosphaera parvula (strain Ellin514)</name>
    <dbReference type="NCBI Taxonomy" id="320771"/>
    <lineage>
        <taxon>Bacteria</taxon>
        <taxon>Pseudomonadati</taxon>
        <taxon>Verrucomicrobiota</taxon>
        <taxon>Pedosphaerae</taxon>
        <taxon>Pedosphaerales</taxon>
        <taxon>Pedosphaeraceae</taxon>
        <taxon>Pedosphaera</taxon>
    </lineage>
</organism>
<dbReference type="AlphaFoldDB" id="B9XPA6"/>
<dbReference type="InterPro" id="IPR050155">
    <property type="entry name" value="HAD-like_hydrolase_sf"/>
</dbReference>
<dbReference type="Pfam" id="PF13419">
    <property type="entry name" value="HAD_2"/>
    <property type="match status" value="1"/>
</dbReference>
<dbReference type="SUPFAM" id="SSF55811">
    <property type="entry name" value="Nudix"/>
    <property type="match status" value="1"/>
</dbReference>
<evidence type="ECO:0000256" key="1">
    <source>
        <dbReference type="ARBA" id="ARBA00022801"/>
    </source>
</evidence>
<reference evidence="3 4" key="1">
    <citation type="journal article" date="2011" name="J. Bacteriol.">
        <title>Genome sequence of 'Pedosphaera parvula' Ellin514, an aerobic Verrucomicrobial isolate from pasture soil.</title>
        <authorList>
            <person name="Kant R."/>
            <person name="van Passel M.W."/>
            <person name="Sangwan P."/>
            <person name="Palva A."/>
            <person name="Lucas S."/>
            <person name="Copeland A."/>
            <person name="Lapidus A."/>
            <person name="Glavina Del Rio T."/>
            <person name="Dalin E."/>
            <person name="Tice H."/>
            <person name="Bruce D."/>
            <person name="Goodwin L."/>
            <person name="Pitluck S."/>
            <person name="Chertkov O."/>
            <person name="Larimer F.W."/>
            <person name="Land M.L."/>
            <person name="Hauser L."/>
            <person name="Brettin T.S."/>
            <person name="Detter J.C."/>
            <person name="Han S."/>
            <person name="de Vos W.M."/>
            <person name="Janssen P.H."/>
            <person name="Smidt H."/>
        </authorList>
    </citation>
    <scope>NUCLEOTIDE SEQUENCE [LARGE SCALE GENOMIC DNA]</scope>
    <source>
        <strain evidence="3 4">Ellin514</strain>
    </source>
</reference>
<dbReference type="Proteomes" id="UP000003688">
    <property type="component" value="Unassembled WGS sequence"/>
</dbReference>
<dbReference type="InterPro" id="IPR020084">
    <property type="entry name" value="NUDIX_hydrolase_CS"/>
</dbReference>
<dbReference type="GO" id="GO:0005829">
    <property type="term" value="C:cytosol"/>
    <property type="evidence" value="ECO:0007669"/>
    <property type="project" value="TreeGrafter"/>
</dbReference>
<gene>
    <name evidence="3" type="ORF">Cflav_PD1296</name>
</gene>
<dbReference type="Gene3D" id="3.40.50.1000">
    <property type="entry name" value="HAD superfamily/HAD-like"/>
    <property type="match status" value="1"/>
</dbReference>
<dbReference type="InterPro" id="IPR000086">
    <property type="entry name" value="NUDIX_hydrolase_dom"/>
</dbReference>
<keyword evidence="1 3" id="KW-0378">Hydrolase</keyword>
<dbReference type="PROSITE" id="PS51462">
    <property type="entry name" value="NUDIX"/>
    <property type="match status" value="1"/>
</dbReference>
<comment type="caution">
    <text evidence="3">The sequence shown here is derived from an EMBL/GenBank/DDBJ whole genome shotgun (WGS) entry which is preliminary data.</text>
</comment>
<dbReference type="InterPro" id="IPR023198">
    <property type="entry name" value="PGP-like_dom2"/>
</dbReference>
<dbReference type="InterPro" id="IPR023214">
    <property type="entry name" value="HAD_sf"/>
</dbReference>
<dbReference type="PANTHER" id="PTHR43434:SF3">
    <property type="entry name" value="GMP_IMP NUCLEOTIDASE YRFG"/>
    <property type="match status" value="1"/>
</dbReference>
<protein>
    <submittedName>
        <fullName evidence="3">NUDIX hydrolase</fullName>
    </submittedName>
</protein>
<dbReference type="PANTHER" id="PTHR43434">
    <property type="entry name" value="PHOSPHOGLYCOLATE PHOSPHATASE"/>
    <property type="match status" value="1"/>
</dbReference>
<name>B9XPA6_PEDPL</name>
<evidence type="ECO:0000313" key="4">
    <source>
        <dbReference type="Proteomes" id="UP000003688"/>
    </source>
</evidence>
<dbReference type="Gene3D" id="3.90.79.10">
    <property type="entry name" value="Nucleoside Triphosphate Pyrophosphohydrolase"/>
    <property type="match status" value="1"/>
</dbReference>
<dbReference type="EMBL" id="ABOX02000045">
    <property type="protein sequence ID" value="EEF58357.1"/>
    <property type="molecule type" value="Genomic_DNA"/>
</dbReference>
<feature type="domain" description="Nudix hydrolase" evidence="2">
    <location>
        <begin position="222"/>
        <end position="351"/>
    </location>
</feature>
<dbReference type="SFLD" id="SFLDG01129">
    <property type="entry name" value="C1.5:_HAD__Beta-PGM__Phosphata"/>
    <property type="match status" value="1"/>
</dbReference>